<dbReference type="EC" id="6.3.2.4" evidence="6 15"/>
<dbReference type="InterPro" id="IPR011127">
    <property type="entry name" value="Dala_Dala_lig_N"/>
</dbReference>
<dbReference type="InterPro" id="IPR013815">
    <property type="entry name" value="ATP_grasp_subdomain_1"/>
</dbReference>
<evidence type="ECO:0000256" key="10">
    <source>
        <dbReference type="ARBA" id="ARBA00022840"/>
    </source>
</evidence>
<sequence>MSATTTNEFGKVGVLFGGRSAEREVSLMSGTGVLEALKAKGVDAHAFDPGERSIAELAAEKFDRVFIALHGRFGEDGSLQGALEQLNIPYTGSGVMACAIGMDKVYTKKIWLMDGLPTPKYATLDAGSDLSKVVAELGLPVMIKPPLEGSTIGITKVMLEAELQAAVELAASLGDVVLAEQFVTGREFTVAVLGKGRTAKALPIVEIVAPGGNYDYQNKYFTDDTQYFCPAVLDDATTAEIQRLAVLAYNALGCEGWGRIDFMLRESDNKPFLIEANTSPGMTSHSLVPMAARALGISYEDLCVEILRSARLKMAKGQG</sequence>
<dbReference type="Gene3D" id="3.40.50.20">
    <property type="match status" value="1"/>
</dbReference>
<protein>
    <recommendedName>
        <fullName evidence="6 15">D-alanine--D-alanine ligase</fullName>
        <ecNumber evidence="6 15">6.3.2.4</ecNumber>
    </recommendedName>
    <alternativeName>
        <fullName evidence="15">D-Ala-D-Ala ligase</fullName>
    </alternativeName>
    <alternativeName>
        <fullName evidence="15">D-alanylalanine synthetase</fullName>
    </alternativeName>
</protein>
<comment type="similarity">
    <text evidence="5 15">Belongs to the D-alanine--D-alanine ligase family.</text>
</comment>
<feature type="domain" description="ATP-grasp" evidence="17">
    <location>
        <begin position="108"/>
        <end position="308"/>
    </location>
</feature>
<evidence type="ECO:0000256" key="16">
    <source>
        <dbReference type="PROSITE-ProRule" id="PRU00409"/>
    </source>
</evidence>
<keyword evidence="19" id="KW-1185">Reference proteome</keyword>
<evidence type="ECO:0000256" key="2">
    <source>
        <dbReference type="ARBA" id="ARBA00001946"/>
    </source>
</evidence>
<keyword evidence="12 15" id="KW-0573">Peptidoglycan synthesis</keyword>
<accession>A0ABS8IPG6</accession>
<evidence type="ECO:0000256" key="11">
    <source>
        <dbReference type="ARBA" id="ARBA00022960"/>
    </source>
</evidence>
<dbReference type="PROSITE" id="PS00844">
    <property type="entry name" value="DALA_DALA_LIGASE_2"/>
    <property type="match status" value="1"/>
</dbReference>
<dbReference type="PROSITE" id="PS50975">
    <property type="entry name" value="ATP_GRASP"/>
    <property type="match status" value="1"/>
</dbReference>
<proteinExistence type="inferred from homology"/>
<evidence type="ECO:0000256" key="5">
    <source>
        <dbReference type="ARBA" id="ARBA00010871"/>
    </source>
</evidence>
<keyword evidence="9 16" id="KW-0547">Nucleotide-binding</keyword>
<evidence type="ECO:0000256" key="13">
    <source>
        <dbReference type="ARBA" id="ARBA00023316"/>
    </source>
</evidence>
<comment type="subcellular location">
    <subcellularLocation>
        <location evidence="4 15">Cytoplasm</location>
    </subcellularLocation>
</comment>
<evidence type="ECO:0000256" key="7">
    <source>
        <dbReference type="ARBA" id="ARBA00022490"/>
    </source>
</evidence>
<comment type="cofactor">
    <cofactor evidence="1">
        <name>Mn(2+)</name>
        <dbReference type="ChEBI" id="CHEBI:29035"/>
    </cofactor>
</comment>
<evidence type="ECO:0000313" key="19">
    <source>
        <dbReference type="Proteomes" id="UP001198701"/>
    </source>
</evidence>
<comment type="cofactor">
    <cofactor evidence="2">
        <name>Mg(2+)</name>
        <dbReference type="ChEBI" id="CHEBI:18420"/>
    </cofactor>
</comment>
<evidence type="ECO:0000256" key="1">
    <source>
        <dbReference type="ARBA" id="ARBA00001936"/>
    </source>
</evidence>
<comment type="pathway">
    <text evidence="15">Cell wall biogenesis; peptidoglycan biosynthesis.</text>
</comment>
<evidence type="ECO:0000256" key="14">
    <source>
        <dbReference type="ARBA" id="ARBA00047614"/>
    </source>
</evidence>
<organism evidence="18 19">
    <name type="scientific">Massilia agrisoli</name>
    <dbReference type="NCBI Taxonomy" id="2892444"/>
    <lineage>
        <taxon>Bacteria</taxon>
        <taxon>Pseudomonadati</taxon>
        <taxon>Pseudomonadota</taxon>
        <taxon>Betaproteobacteria</taxon>
        <taxon>Burkholderiales</taxon>
        <taxon>Oxalobacteraceae</taxon>
        <taxon>Telluria group</taxon>
        <taxon>Massilia</taxon>
    </lineage>
</organism>
<reference evidence="18 19" key="1">
    <citation type="submission" date="2021-11" db="EMBL/GenBank/DDBJ databases">
        <authorList>
            <person name="Huq M.A."/>
        </authorList>
    </citation>
    <scope>NUCLEOTIDE SEQUENCE [LARGE SCALE GENOMIC DNA]</scope>
    <source>
        <strain evidence="18 19">MAHUQ-52</strain>
    </source>
</reference>
<keyword evidence="8 15" id="KW-0436">Ligase</keyword>
<evidence type="ECO:0000256" key="8">
    <source>
        <dbReference type="ARBA" id="ARBA00022598"/>
    </source>
</evidence>
<dbReference type="SUPFAM" id="SSF56059">
    <property type="entry name" value="Glutathione synthetase ATP-binding domain-like"/>
    <property type="match status" value="1"/>
</dbReference>
<comment type="function">
    <text evidence="3 15">Cell wall formation.</text>
</comment>
<dbReference type="SUPFAM" id="SSF52440">
    <property type="entry name" value="PreATP-grasp domain"/>
    <property type="match status" value="1"/>
</dbReference>
<keyword evidence="10 16" id="KW-0067">ATP-binding</keyword>
<dbReference type="GO" id="GO:0016874">
    <property type="term" value="F:ligase activity"/>
    <property type="evidence" value="ECO:0007669"/>
    <property type="project" value="UniProtKB-KW"/>
</dbReference>
<keyword evidence="7 15" id="KW-0963">Cytoplasm</keyword>
<dbReference type="PANTHER" id="PTHR23132">
    <property type="entry name" value="D-ALANINE--D-ALANINE LIGASE"/>
    <property type="match status" value="1"/>
</dbReference>
<name>A0ABS8IPG6_9BURK</name>
<evidence type="ECO:0000256" key="4">
    <source>
        <dbReference type="ARBA" id="ARBA00004496"/>
    </source>
</evidence>
<comment type="caution">
    <text evidence="18">The sequence shown here is derived from an EMBL/GenBank/DDBJ whole genome shotgun (WGS) entry which is preliminary data.</text>
</comment>
<dbReference type="PROSITE" id="PS00843">
    <property type="entry name" value="DALA_DALA_LIGASE_1"/>
    <property type="match status" value="1"/>
</dbReference>
<evidence type="ECO:0000313" key="18">
    <source>
        <dbReference type="EMBL" id="MCC6069738.1"/>
    </source>
</evidence>
<dbReference type="InterPro" id="IPR011095">
    <property type="entry name" value="Dala_Dala_lig_C"/>
</dbReference>
<dbReference type="NCBIfam" id="TIGR01205">
    <property type="entry name" value="D_ala_D_alaTIGR"/>
    <property type="match status" value="1"/>
</dbReference>
<dbReference type="PIRSF" id="PIRSF039102">
    <property type="entry name" value="Ddl/VanB"/>
    <property type="match status" value="1"/>
</dbReference>
<evidence type="ECO:0000256" key="12">
    <source>
        <dbReference type="ARBA" id="ARBA00022984"/>
    </source>
</evidence>
<dbReference type="PANTHER" id="PTHR23132:SF23">
    <property type="entry name" value="D-ALANINE--D-ALANINE LIGASE B"/>
    <property type="match status" value="1"/>
</dbReference>
<dbReference type="InterPro" id="IPR016185">
    <property type="entry name" value="PreATP-grasp_dom_sf"/>
</dbReference>
<dbReference type="Pfam" id="PF07478">
    <property type="entry name" value="Dala_Dala_lig_C"/>
    <property type="match status" value="1"/>
</dbReference>
<dbReference type="InterPro" id="IPR011761">
    <property type="entry name" value="ATP-grasp"/>
</dbReference>
<evidence type="ECO:0000256" key="6">
    <source>
        <dbReference type="ARBA" id="ARBA00012216"/>
    </source>
</evidence>
<dbReference type="Proteomes" id="UP001198701">
    <property type="component" value="Unassembled WGS sequence"/>
</dbReference>
<evidence type="ECO:0000256" key="9">
    <source>
        <dbReference type="ARBA" id="ARBA00022741"/>
    </source>
</evidence>
<evidence type="ECO:0000259" key="17">
    <source>
        <dbReference type="PROSITE" id="PS50975"/>
    </source>
</evidence>
<dbReference type="Gene3D" id="3.30.1490.20">
    <property type="entry name" value="ATP-grasp fold, A domain"/>
    <property type="match status" value="1"/>
</dbReference>
<dbReference type="Gene3D" id="3.30.470.20">
    <property type="entry name" value="ATP-grasp fold, B domain"/>
    <property type="match status" value="1"/>
</dbReference>
<dbReference type="RefSeq" id="WP_229430673.1">
    <property type="nucleotide sequence ID" value="NZ_JAJHPV010000004.1"/>
</dbReference>
<keyword evidence="13 15" id="KW-0961">Cell wall biogenesis/degradation</keyword>
<dbReference type="Pfam" id="PF01820">
    <property type="entry name" value="Dala_Dala_lig_N"/>
    <property type="match status" value="1"/>
</dbReference>
<evidence type="ECO:0000256" key="3">
    <source>
        <dbReference type="ARBA" id="ARBA00003921"/>
    </source>
</evidence>
<keyword evidence="11 15" id="KW-0133">Cell shape</keyword>
<gene>
    <name evidence="15" type="primary">ddl</name>
    <name evidence="18" type="ORF">LMJ30_02045</name>
</gene>
<dbReference type="InterPro" id="IPR005905">
    <property type="entry name" value="D_ala_D_ala"/>
</dbReference>
<dbReference type="HAMAP" id="MF_00047">
    <property type="entry name" value="Dala_Dala_lig"/>
    <property type="match status" value="1"/>
</dbReference>
<dbReference type="InterPro" id="IPR000291">
    <property type="entry name" value="D-Ala_lig_Van_CS"/>
</dbReference>
<comment type="catalytic activity">
    <reaction evidence="14 15">
        <text>2 D-alanine + ATP = D-alanyl-D-alanine + ADP + phosphate + H(+)</text>
        <dbReference type="Rhea" id="RHEA:11224"/>
        <dbReference type="ChEBI" id="CHEBI:15378"/>
        <dbReference type="ChEBI" id="CHEBI:30616"/>
        <dbReference type="ChEBI" id="CHEBI:43474"/>
        <dbReference type="ChEBI" id="CHEBI:57416"/>
        <dbReference type="ChEBI" id="CHEBI:57822"/>
        <dbReference type="ChEBI" id="CHEBI:456216"/>
        <dbReference type="EC" id="6.3.2.4"/>
    </reaction>
</comment>
<evidence type="ECO:0000256" key="15">
    <source>
        <dbReference type="HAMAP-Rule" id="MF_00047"/>
    </source>
</evidence>
<dbReference type="NCBIfam" id="NF002378">
    <property type="entry name" value="PRK01372.1"/>
    <property type="match status" value="1"/>
</dbReference>
<dbReference type="EMBL" id="JAJHPV010000004">
    <property type="protein sequence ID" value="MCC6069738.1"/>
    <property type="molecule type" value="Genomic_DNA"/>
</dbReference>